<dbReference type="SMART" id="SM00028">
    <property type="entry name" value="TPR"/>
    <property type="match status" value="11"/>
</dbReference>
<keyword evidence="5" id="KW-1185">Reference proteome</keyword>
<dbReference type="Gene3D" id="1.25.40.10">
    <property type="entry name" value="Tetratricopeptide repeat domain"/>
    <property type="match status" value="4"/>
</dbReference>
<dbReference type="InterPro" id="IPR050498">
    <property type="entry name" value="Ycf3"/>
</dbReference>
<dbReference type="Pfam" id="PF13414">
    <property type="entry name" value="TPR_11"/>
    <property type="match status" value="1"/>
</dbReference>
<dbReference type="InterPro" id="IPR027417">
    <property type="entry name" value="P-loop_NTPase"/>
</dbReference>
<evidence type="ECO:0000256" key="1">
    <source>
        <dbReference type="ARBA" id="ARBA00022737"/>
    </source>
</evidence>
<evidence type="ECO:0000256" key="3">
    <source>
        <dbReference type="PROSITE-ProRule" id="PRU00339"/>
    </source>
</evidence>
<reference evidence="4 5" key="1">
    <citation type="submission" date="2022-10" db="EMBL/GenBank/DDBJ databases">
        <authorList>
            <person name="Xie J."/>
            <person name="Shen N."/>
        </authorList>
    </citation>
    <scope>NUCLEOTIDE SEQUENCE [LARGE SCALE GENOMIC DNA]</scope>
    <source>
        <strain evidence="4 5">YIM65594</strain>
    </source>
</reference>
<dbReference type="PROSITE" id="PS50005">
    <property type="entry name" value="TPR"/>
    <property type="match status" value="4"/>
</dbReference>
<dbReference type="RefSeq" id="WP_326022160.1">
    <property type="nucleotide sequence ID" value="NZ_JAOZYC010000168.1"/>
</dbReference>
<dbReference type="InterPro" id="IPR019734">
    <property type="entry name" value="TPR_rpt"/>
</dbReference>
<dbReference type="Pfam" id="PF13432">
    <property type="entry name" value="TPR_16"/>
    <property type="match status" value="3"/>
</dbReference>
<dbReference type="SUPFAM" id="SSF48452">
    <property type="entry name" value="TPR-like"/>
    <property type="match status" value="3"/>
</dbReference>
<keyword evidence="1" id="KW-0677">Repeat</keyword>
<name>A0ABU6FH45_9ACTN</name>
<sequence length="1238" mass="137734">MAEPEPSMQELIRRRRRVGFIARRSELASFRANFEVPPGDERHRFLFHVHGLAGVGKTSLLKELADVAREFRVVTAVVDEAVGSVPEALSELCVQFAASGHRLKDLERRLAAHRERRYEAEAAVAVQDPAGPPTPSVGSSTAVRAGLAGLGLVPGLGPFAGAAEPNQLALGVDKVRATLSARLGNQDDVQLVMSPEKVLTPILLRELTAVAANVPWIVLFFDTYERTGSFLDEWLHDLMTTSRHGVLPSNVVVVTAGQRPLDLARWGADAAVLETMPLDPFTDDEARALLAAKGVTDEPLVAKILNVTGGLPVLVSMLANGRPTSLEDIGDPSTAAATLFLRWEREDRRDVALACALPRRLDADVFRAAVDCADDEADGLYGWLRGLAFVSDRSGRAQYHEVVRRQMLCLQRQRSPRDWSRRHVRLAEAFAQWRAEAGDSLEQWECWLDQRWRELRTAESYHRLCAEPKAALAEVLRLTVDAIDDGTEADVRGWARMLVEAGEDTEAPLVGEWGRELLSALDKGGVAPALDLLLDRAGFDAPTRGLVQMLKGRELRWAGEYEKAVAEYDRAIELDAELARAYYGRGYTRLFQGREREALADLDRALEHDPDDGDTFIRRAEAHWFLDETPEALEEIERALHVAPSDLEALALKGVLLYELGRHEEALDALGRSGAGDGDRAHAVKNQAQVHRQLGGDTDTWSDRDERVNLAPNTVLLARGRAFRMRRDGRCQEAVIECDRTLRLGGPSPHAYWNRGAAQRDLGRPDEAERDFTRALELQPDYGPALIDRAELWADQRELERALAELDSAIAGRQDPFWFAVSKGDILRRERRFDEALAAYEQALGTDEEQHEAHGRRGLCLYELERDEEALAAFGRAVELMHANVWARVRRSWVLRRMDEHERAMAELDRAVECAPTDAWALTQRGEAHRMAGDFEDALYDLDHALELDDKDPTTHGSRGAALYRLDRDEEAVAAFDRALKLDREYSWAWAYRAEVHRYLGRFEQAVSDADQAAEIDSSSTWAAGRQVTVALSMGRLDRALTGLARYEEVGGDQGWAEWKRALIHVYRGQTGAAFDVLRASRAAGREPDSEMLRLWAAVLRMAGRLDESSAVCRQLRELKGAEGEFEYAVTVACKEGVSAARPLWRRLRGSEPEELALVAAGLGEWAWLDGHLSEVLTPTAAWDDLAEFALYLGFVAAAPGADRARFAPRIAQVEQARDALQARFTAAPTETRPRRGP</sequence>
<evidence type="ECO:0000256" key="2">
    <source>
        <dbReference type="ARBA" id="ARBA00022803"/>
    </source>
</evidence>
<protein>
    <submittedName>
        <fullName evidence="4">Tetratricopeptide repeat protein</fullName>
    </submittedName>
</protein>
<accession>A0ABU6FH45</accession>
<dbReference type="Proteomes" id="UP001354931">
    <property type="component" value="Unassembled WGS sequence"/>
</dbReference>
<dbReference type="SUPFAM" id="SSF52540">
    <property type="entry name" value="P-loop containing nucleoside triphosphate hydrolases"/>
    <property type="match status" value="1"/>
</dbReference>
<evidence type="ECO:0000313" key="5">
    <source>
        <dbReference type="Proteomes" id="UP001354931"/>
    </source>
</evidence>
<feature type="repeat" description="TPR" evidence="3">
    <location>
        <begin position="579"/>
        <end position="612"/>
    </location>
</feature>
<feature type="repeat" description="TPR" evidence="3">
    <location>
        <begin position="919"/>
        <end position="952"/>
    </location>
</feature>
<feature type="repeat" description="TPR" evidence="3">
    <location>
        <begin position="749"/>
        <end position="782"/>
    </location>
</feature>
<organism evidence="4 5">
    <name type="scientific">Streptomyces endophyticus</name>
    <dbReference type="NCBI Taxonomy" id="714166"/>
    <lineage>
        <taxon>Bacteria</taxon>
        <taxon>Bacillati</taxon>
        <taxon>Actinomycetota</taxon>
        <taxon>Actinomycetes</taxon>
        <taxon>Kitasatosporales</taxon>
        <taxon>Streptomycetaceae</taxon>
        <taxon>Streptomyces</taxon>
    </lineage>
</organism>
<dbReference type="PROSITE" id="PS50293">
    <property type="entry name" value="TPR_REGION"/>
    <property type="match status" value="1"/>
</dbReference>
<keyword evidence="2 3" id="KW-0802">TPR repeat</keyword>
<dbReference type="InterPro" id="IPR011990">
    <property type="entry name" value="TPR-like_helical_dom_sf"/>
</dbReference>
<gene>
    <name evidence="4" type="ORF">OKJ99_34490</name>
</gene>
<comment type="caution">
    <text evidence="4">The sequence shown here is derived from an EMBL/GenBank/DDBJ whole genome shotgun (WGS) entry which is preliminary data.</text>
</comment>
<feature type="repeat" description="TPR" evidence="3">
    <location>
        <begin position="953"/>
        <end position="986"/>
    </location>
</feature>
<dbReference type="PANTHER" id="PTHR44858">
    <property type="entry name" value="TETRATRICOPEPTIDE REPEAT PROTEIN 6"/>
    <property type="match status" value="1"/>
</dbReference>
<evidence type="ECO:0000313" key="4">
    <source>
        <dbReference type="EMBL" id="MEB8342615.1"/>
    </source>
</evidence>
<dbReference type="PANTHER" id="PTHR44858:SF1">
    <property type="entry name" value="UDP-N-ACETYLGLUCOSAMINE--PEPTIDE N-ACETYLGLUCOSAMINYLTRANSFERASE SPINDLY-RELATED"/>
    <property type="match status" value="1"/>
</dbReference>
<proteinExistence type="predicted"/>
<dbReference type="EMBL" id="JAOZYC010000168">
    <property type="protein sequence ID" value="MEB8342615.1"/>
    <property type="molecule type" value="Genomic_DNA"/>
</dbReference>
<dbReference type="Pfam" id="PF00515">
    <property type="entry name" value="TPR_1"/>
    <property type="match status" value="1"/>
</dbReference>